<evidence type="ECO:0000256" key="4">
    <source>
        <dbReference type="ARBA" id="ARBA00049366"/>
    </source>
</evidence>
<evidence type="ECO:0000259" key="10">
    <source>
        <dbReference type="Pfam" id="PF00710"/>
    </source>
</evidence>
<dbReference type="PIRSF" id="PIRSF001220">
    <property type="entry name" value="L-ASNase_gatD"/>
    <property type="match status" value="1"/>
</dbReference>
<proteinExistence type="inferred from homology"/>
<reference evidence="12" key="1">
    <citation type="journal article" date="2014" name="Int. J. Syst. Evol. Microbiol.">
        <title>Complete genome sequence of Corynebacterium casei LMG S-19264T (=DSM 44701T), isolated from a smear-ripened cheese.</title>
        <authorList>
            <consortium name="US DOE Joint Genome Institute (JGI-PGF)"/>
            <person name="Walter F."/>
            <person name="Albersmeier A."/>
            <person name="Kalinowski J."/>
            <person name="Ruckert C."/>
        </authorList>
    </citation>
    <scope>NUCLEOTIDE SEQUENCE</scope>
    <source>
        <strain evidence="12">JCM 4518</strain>
    </source>
</reference>
<evidence type="ECO:0000256" key="2">
    <source>
        <dbReference type="ARBA" id="ARBA00012920"/>
    </source>
</evidence>
<dbReference type="InterPro" id="IPR027474">
    <property type="entry name" value="L-asparaginase_N"/>
</dbReference>
<keyword evidence="13" id="KW-1185">Reference proteome</keyword>
<sequence>MQRTNDGTPRRIVVISTGGTIASRWQGTGYAADASGDDVLATAPLPEGVTVEVTDLFNVNSSRLTAAHQLALLRTVHETLADPGVDGVVVTHGTDTLEETAFLLDLHHDDARPVVLTGAQKPFGSGDGDGPGNLYDALQVAAGVRGLGVLVVFDGRVHAARGTVKTRTLAADAFADPSAGRLGRVGFSRVDIERRPERPAALPLPPAARTAAPGADGPALPRVDVVFHHTDGDRLHLDAALAAGARGIVLVATGAGNATPEIAEAVAEATSRGVLVAVTTRVPSGPLAEIYTGGGAVDLVAAGALLTGTLRAGQARIAVLAALLAETGTETESGTDTEAGAGAESGTGPVSASGSGSDSGEGTVSAPGAEAARRTALLRRLLDAGPRPEEAVPAADPAPVPAHA</sequence>
<dbReference type="EMBL" id="BMUL01000010">
    <property type="protein sequence ID" value="GHA92830.1"/>
    <property type="molecule type" value="Genomic_DNA"/>
</dbReference>
<feature type="binding site" evidence="6">
    <location>
        <position position="61"/>
    </location>
    <ligand>
        <name>substrate</name>
    </ligand>
</feature>
<evidence type="ECO:0000313" key="13">
    <source>
        <dbReference type="Proteomes" id="UP000644020"/>
    </source>
</evidence>
<dbReference type="InterPro" id="IPR004550">
    <property type="entry name" value="AsnASE_II"/>
</dbReference>
<dbReference type="Pfam" id="PF00710">
    <property type="entry name" value="Asparaginase"/>
    <property type="match status" value="1"/>
</dbReference>
<dbReference type="RefSeq" id="WP_189979405.1">
    <property type="nucleotide sequence ID" value="NZ_BMUL01000010.1"/>
</dbReference>
<dbReference type="InterPro" id="IPR006034">
    <property type="entry name" value="Asparaginase/glutaminase-like"/>
</dbReference>
<dbReference type="Pfam" id="PF17763">
    <property type="entry name" value="Asparaginase_C"/>
    <property type="match status" value="1"/>
</dbReference>
<dbReference type="SFLD" id="SFLDS00057">
    <property type="entry name" value="Glutaminase/Asparaginase"/>
    <property type="match status" value="1"/>
</dbReference>
<evidence type="ECO:0000256" key="8">
    <source>
        <dbReference type="PROSITE-ProRule" id="PRU10100"/>
    </source>
</evidence>
<feature type="compositionally biased region" description="Basic and acidic residues" evidence="9">
    <location>
        <begin position="380"/>
        <end position="390"/>
    </location>
</feature>
<dbReference type="EC" id="3.5.1.1" evidence="2"/>
<accession>A0A918T5R2</accession>
<dbReference type="CDD" id="cd08964">
    <property type="entry name" value="L-asparaginase_II"/>
    <property type="match status" value="1"/>
</dbReference>
<evidence type="ECO:0000256" key="3">
    <source>
        <dbReference type="ARBA" id="ARBA00022801"/>
    </source>
</evidence>
<dbReference type="InterPro" id="IPR027475">
    <property type="entry name" value="Asparaginase/glutaminase_AS2"/>
</dbReference>
<evidence type="ECO:0000256" key="1">
    <source>
        <dbReference type="ARBA" id="ARBA00010518"/>
    </source>
</evidence>
<dbReference type="InterPro" id="IPR040919">
    <property type="entry name" value="Asparaginase_C"/>
</dbReference>
<dbReference type="AlphaFoldDB" id="A0A918T5R2"/>
<feature type="active site" description="O-isoaspartyl threonine intermediate" evidence="5">
    <location>
        <position position="20"/>
    </location>
</feature>
<organism evidence="12 13">
    <name type="scientific">Streptomyces termitum</name>
    <dbReference type="NCBI Taxonomy" id="67368"/>
    <lineage>
        <taxon>Bacteria</taxon>
        <taxon>Bacillati</taxon>
        <taxon>Actinomycetota</taxon>
        <taxon>Actinomycetes</taxon>
        <taxon>Kitasatosporales</taxon>
        <taxon>Streptomycetaceae</taxon>
        <taxon>Streptomyces</taxon>
    </lineage>
</organism>
<dbReference type="PROSITE" id="PS51732">
    <property type="entry name" value="ASN_GLN_ASE_3"/>
    <property type="match status" value="1"/>
</dbReference>
<evidence type="ECO:0000256" key="7">
    <source>
        <dbReference type="PROSITE-ProRule" id="PRU10099"/>
    </source>
</evidence>
<dbReference type="Gene3D" id="3.40.50.40">
    <property type="match status" value="1"/>
</dbReference>
<dbReference type="FunFam" id="3.40.50.1170:FF:000001">
    <property type="entry name" value="L-asparaginase 2"/>
    <property type="match status" value="1"/>
</dbReference>
<gene>
    <name evidence="12" type="ORF">GCM10010305_40700</name>
</gene>
<dbReference type="PIRSF" id="PIRSF500176">
    <property type="entry name" value="L_ASNase"/>
    <property type="match status" value="1"/>
</dbReference>
<comment type="catalytic activity">
    <reaction evidence="4">
        <text>L-asparagine + H2O = L-aspartate + NH4(+)</text>
        <dbReference type="Rhea" id="RHEA:21016"/>
        <dbReference type="ChEBI" id="CHEBI:15377"/>
        <dbReference type="ChEBI" id="CHEBI:28938"/>
        <dbReference type="ChEBI" id="CHEBI:29991"/>
        <dbReference type="ChEBI" id="CHEBI:58048"/>
        <dbReference type="EC" id="3.5.1.1"/>
    </reaction>
</comment>
<name>A0A918T5R2_9ACTN</name>
<feature type="compositionally biased region" description="Low complexity" evidence="9">
    <location>
        <begin position="328"/>
        <end position="362"/>
    </location>
</feature>
<comment type="caution">
    <text evidence="12">The sequence shown here is derived from an EMBL/GenBank/DDBJ whole genome shotgun (WGS) entry which is preliminary data.</text>
</comment>
<dbReference type="InterPro" id="IPR037152">
    <property type="entry name" value="L-asparaginase_N_sf"/>
</dbReference>
<dbReference type="GO" id="GO:0004067">
    <property type="term" value="F:asparaginase activity"/>
    <property type="evidence" value="ECO:0007669"/>
    <property type="project" value="UniProtKB-UniRule"/>
</dbReference>
<dbReference type="Gene3D" id="3.40.50.1170">
    <property type="entry name" value="L-asparaginase, N-terminal domain"/>
    <property type="match status" value="1"/>
</dbReference>
<comment type="similarity">
    <text evidence="1">Belongs to the asparaginase 1 family.</text>
</comment>
<dbReference type="PROSITE" id="PS00917">
    <property type="entry name" value="ASN_GLN_ASE_2"/>
    <property type="match status" value="1"/>
</dbReference>
<evidence type="ECO:0000256" key="6">
    <source>
        <dbReference type="PIRSR" id="PIRSR001220-2"/>
    </source>
</evidence>
<dbReference type="PROSITE" id="PS00144">
    <property type="entry name" value="ASN_GLN_ASE_1"/>
    <property type="match status" value="1"/>
</dbReference>
<feature type="domain" description="Asparaginase/glutaminase C-terminal" evidence="11">
    <location>
        <begin position="222"/>
        <end position="326"/>
    </location>
</feature>
<dbReference type="PANTHER" id="PTHR11707">
    <property type="entry name" value="L-ASPARAGINASE"/>
    <property type="match status" value="1"/>
</dbReference>
<dbReference type="InterPro" id="IPR020827">
    <property type="entry name" value="Asparaginase/glutaminase_AS1"/>
</dbReference>
<dbReference type="Proteomes" id="UP000644020">
    <property type="component" value="Unassembled WGS sequence"/>
</dbReference>
<dbReference type="SUPFAM" id="SSF53774">
    <property type="entry name" value="Glutaminase/Asparaginase"/>
    <property type="match status" value="1"/>
</dbReference>
<feature type="domain" description="L-asparaginase N-terminal" evidence="10">
    <location>
        <begin position="11"/>
        <end position="196"/>
    </location>
</feature>
<dbReference type="InterPro" id="IPR036152">
    <property type="entry name" value="Asp/glu_Ase-like_sf"/>
</dbReference>
<feature type="region of interest" description="Disordered" evidence="9">
    <location>
        <begin position="328"/>
        <end position="404"/>
    </location>
</feature>
<dbReference type="GO" id="GO:0006528">
    <property type="term" value="P:asparagine metabolic process"/>
    <property type="evidence" value="ECO:0007669"/>
    <property type="project" value="InterPro"/>
</dbReference>
<dbReference type="InterPro" id="IPR027473">
    <property type="entry name" value="L-asparaginase_C"/>
</dbReference>
<reference evidence="12" key="2">
    <citation type="submission" date="2020-09" db="EMBL/GenBank/DDBJ databases">
        <authorList>
            <person name="Sun Q."/>
            <person name="Ohkuma M."/>
        </authorList>
    </citation>
    <scope>NUCLEOTIDE SEQUENCE</scope>
    <source>
        <strain evidence="12">JCM 4518</strain>
    </source>
</reference>
<dbReference type="PRINTS" id="PR00139">
    <property type="entry name" value="ASNGLNASE"/>
</dbReference>
<evidence type="ECO:0000259" key="11">
    <source>
        <dbReference type="Pfam" id="PF17763"/>
    </source>
</evidence>
<protein>
    <recommendedName>
        <fullName evidence="2">asparaginase</fullName>
        <ecNumber evidence="2">3.5.1.1</ecNumber>
    </recommendedName>
</protein>
<evidence type="ECO:0000256" key="5">
    <source>
        <dbReference type="PIRSR" id="PIRSR001220-1"/>
    </source>
</evidence>
<dbReference type="SMART" id="SM00870">
    <property type="entry name" value="Asparaginase"/>
    <property type="match status" value="1"/>
</dbReference>
<evidence type="ECO:0000313" key="12">
    <source>
        <dbReference type="EMBL" id="GHA92830.1"/>
    </source>
</evidence>
<feature type="binding site" evidence="6">
    <location>
        <begin position="94"/>
        <end position="95"/>
    </location>
    <ligand>
        <name>substrate</name>
    </ligand>
</feature>
<feature type="active site" evidence="8">
    <location>
        <position position="94"/>
    </location>
</feature>
<keyword evidence="3" id="KW-0378">Hydrolase</keyword>
<feature type="active site" evidence="7">
    <location>
        <position position="20"/>
    </location>
</feature>
<evidence type="ECO:0000256" key="9">
    <source>
        <dbReference type="SAM" id="MobiDB-lite"/>
    </source>
</evidence>
<dbReference type="PANTHER" id="PTHR11707:SF28">
    <property type="entry name" value="60 KDA LYSOPHOSPHOLIPASE"/>
    <property type="match status" value="1"/>
</dbReference>